<dbReference type="GO" id="GO:0008773">
    <property type="term" value="F:[protein-PII] uridylyltransferase activity"/>
    <property type="evidence" value="ECO:0007669"/>
    <property type="project" value="InterPro"/>
</dbReference>
<organism evidence="3 4">
    <name type="scientific">Ectothiorhodospira magna</name>
    <dbReference type="NCBI Taxonomy" id="867345"/>
    <lineage>
        <taxon>Bacteria</taxon>
        <taxon>Pseudomonadati</taxon>
        <taxon>Pseudomonadota</taxon>
        <taxon>Gammaproteobacteria</taxon>
        <taxon>Chromatiales</taxon>
        <taxon>Ectothiorhodospiraceae</taxon>
        <taxon>Ectothiorhodospira</taxon>
    </lineage>
</organism>
<dbReference type="EMBL" id="FOFO01000029">
    <property type="protein sequence ID" value="SEQ40763.1"/>
    <property type="molecule type" value="Genomic_DNA"/>
</dbReference>
<dbReference type="RefSeq" id="WP_162273542.1">
    <property type="nucleotide sequence ID" value="NZ_FOFO01000029.1"/>
</dbReference>
<evidence type="ECO:0000259" key="1">
    <source>
        <dbReference type="Pfam" id="PF03445"/>
    </source>
</evidence>
<name>A0A1H9FTD5_9GAMM</name>
<dbReference type="STRING" id="867345.SAMN05421693_12916"/>
<dbReference type="Proteomes" id="UP000199496">
    <property type="component" value="Unassembled WGS sequence"/>
</dbReference>
<dbReference type="AlphaFoldDB" id="A0A1H9FTD5"/>
<proteinExistence type="predicted"/>
<dbReference type="InterPro" id="IPR018821">
    <property type="entry name" value="DUF294_put_nucleoTrafse_sb-bd"/>
</dbReference>
<sequence>MDVKTLIVQVKEAESRHDLEQLGQQLPVLQIHLIRTGADAHVLGHAISDLADAFTGRFIQLAEMALGPPPMPYAWVACGSQGRREQTVHTDQDNALILAAPVDRASSHYYGQLAEQVTTGLDHCGFTQCAGAVMARNPRWRQPLDVWEARFRDWIKQPERQSVMLAQNFLDLRTIHGDRTLLEHWHHRVLALARQHTGFMAALALEALRDRPPRWLPGGTLFRWTGGSSMLNIKRAGIIPVVSLARLLALTDGVMVRSTRERLQAAMACGRLSEAGGRDLIAAWDWMTLIRARRQVDDLTQGRPPDNRLDMAALPRQDRHRLRAAFQVVRLIQDTTGRRVASFLLQ</sequence>
<dbReference type="Pfam" id="PF03445">
    <property type="entry name" value="DUF294"/>
    <property type="match status" value="1"/>
</dbReference>
<accession>A0A1H9FTD5</accession>
<dbReference type="CDD" id="cd05401">
    <property type="entry name" value="NT_GlnE_GlnD_like"/>
    <property type="match status" value="1"/>
</dbReference>
<evidence type="ECO:0000259" key="2">
    <source>
        <dbReference type="Pfam" id="PF10335"/>
    </source>
</evidence>
<evidence type="ECO:0000313" key="4">
    <source>
        <dbReference type="Proteomes" id="UP000199496"/>
    </source>
</evidence>
<keyword evidence="4" id="KW-1185">Reference proteome</keyword>
<reference evidence="3 4" key="1">
    <citation type="submission" date="2016-10" db="EMBL/GenBank/DDBJ databases">
        <authorList>
            <person name="de Groot N.N."/>
        </authorList>
    </citation>
    <scope>NUCLEOTIDE SEQUENCE [LARGE SCALE GENOMIC DNA]</scope>
    <source>
        <strain evidence="3 4">B7-7</strain>
    </source>
</reference>
<dbReference type="InterPro" id="IPR005105">
    <property type="entry name" value="GlnD_Uridyltrans_N"/>
</dbReference>
<feature type="domain" description="Protein-PII uridylyltransferase N-terminal" evidence="1">
    <location>
        <begin position="25"/>
        <end position="160"/>
    </location>
</feature>
<feature type="domain" description="DUF294" evidence="2">
    <location>
        <begin position="199"/>
        <end position="339"/>
    </location>
</feature>
<evidence type="ECO:0000313" key="3">
    <source>
        <dbReference type="EMBL" id="SEQ40763.1"/>
    </source>
</evidence>
<gene>
    <name evidence="3" type="ORF">SAMN05421693_12916</name>
</gene>
<dbReference type="Pfam" id="PF10335">
    <property type="entry name" value="DUF294_C"/>
    <property type="match status" value="1"/>
</dbReference>
<dbReference type="OrthoDB" id="9808528at2"/>
<protein>
    <submittedName>
        <fullName evidence="3">CBS domain-containing protein</fullName>
    </submittedName>
</protein>